<keyword evidence="1" id="KW-0732">Signal</keyword>
<name>A0A422QNN7_9BURK</name>
<dbReference type="EMBL" id="JSAB01000055">
    <property type="protein sequence ID" value="RNF31573.1"/>
    <property type="molecule type" value="Genomic_DNA"/>
</dbReference>
<dbReference type="RefSeq" id="WP_123068737.1">
    <property type="nucleotide sequence ID" value="NZ_JSAB01000055.1"/>
</dbReference>
<protein>
    <recommendedName>
        <fullName evidence="4">Lipoprotein</fullName>
    </recommendedName>
</protein>
<gene>
    <name evidence="2" type="ORF">NM04_06555</name>
</gene>
<sequence length="137" mass="13843">MNKILLLLLVTCSACKSQASAPQPPQTGAPASHADADAAATVAEIRTLVGAASCSSSTQCRTLPVGARPCGGPDFYLAWSSPHPDEASLLALAERSRSQRKAEASLTGELSTCQHIPDPGAVCVAGACRLATPASAS</sequence>
<evidence type="ECO:0008006" key="4">
    <source>
        <dbReference type="Google" id="ProtNLM"/>
    </source>
</evidence>
<proteinExistence type="predicted"/>
<evidence type="ECO:0000313" key="2">
    <source>
        <dbReference type="EMBL" id="RNF31573.1"/>
    </source>
</evidence>
<evidence type="ECO:0000256" key="1">
    <source>
        <dbReference type="SAM" id="SignalP"/>
    </source>
</evidence>
<dbReference type="AlphaFoldDB" id="A0A422QNN7"/>
<evidence type="ECO:0000313" key="3">
    <source>
        <dbReference type="Proteomes" id="UP000283254"/>
    </source>
</evidence>
<dbReference type="Proteomes" id="UP000283254">
    <property type="component" value="Unassembled WGS sequence"/>
</dbReference>
<accession>A0A422QNN7</accession>
<comment type="caution">
    <text evidence="2">The sequence shown here is derived from an EMBL/GenBank/DDBJ whole genome shotgun (WGS) entry which is preliminary data.</text>
</comment>
<feature type="chain" id="PRO_5019014121" description="Lipoprotein" evidence="1">
    <location>
        <begin position="22"/>
        <end position="137"/>
    </location>
</feature>
<organism evidence="2 3">
    <name type="scientific">Massilia aurea</name>
    <dbReference type="NCBI Taxonomy" id="373040"/>
    <lineage>
        <taxon>Bacteria</taxon>
        <taxon>Pseudomonadati</taxon>
        <taxon>Pseudomonadota</taxon>
        <taxon>Betaproteobacteria</taxon>
        <taxon>Burkholderiales</taxon>
        <taxon>Oxalobacteraceae</taxon>
        <taxon>Telluria group</taxon>
        <taxon>Massilia</taxon>
    </lineage>
</organism>
<dbReference type="OrthoDB" id="8703681at2"/>
<keyword evidence="3" id="KW-1185">Reference proteome</keyword>
<feature type="signal peptide" evidence="1">
    <location>
        <begin position="1"/>
        <end position="21"/>
    </location>
</feature>
<reference evidence="2" key="1">
    <citation type="submission" date="2014-10" db="EMBL/GenBank/DDBJ databases">
        <title>Massilia sp. genome.</title>
        <authorList>
            <person name="Xu B."/>
            <person name="Dai L."/>
            <person name="Huang Z."/>
        </authorList>
    </citation>
    <scope>NUCLEOTIDE SEQUENCE [LARGE SCALE GENOMIC DNA]</scope>
    <source>
        <strain evidence="2">CFS-1</strain>
    </source>
</reference>